<feature type="transmembrane region" description="Helical" evidence="6">
    <location>
        <begin position="76"/>
        <end position="95"/>
    </location>
</feature>
<dbReference type="SUPFAM" id="SSF103473">
    <property type="entry name" value="MFS general substrate transporter"/>
    <property type="match status" value="1"/>
</dbReference>
<feature type="transmembrane region" description="Helical" evidence="6">
    <location>
        <begin position="263"/>
        <end position="280"/>
    </location>
</feature>
<feature type="transmembrane region" description="Helical" evidence="6">
    <location>
        <begin position="148"/>
        <end position="166"/>
    </location>
</feature>
<dbReference type="Pfam" id="PF07690">
    <property type="entry name" value="MFS_1"/>
    <property type="match status" value="1"/>
</dbReference>
<keyword evidence="3 6" id="KW-0812">Transmembrane</keyword>
<proteinExistence type="predicted"/>
<feature type="transmembrane region" description="Helical" evidence="6">
    <location>
        <begin position="36"/>
        <end position="55"/>
    </location>
</feature>
<dbReference type="EMBL" id="JBHTIT010000001">
    <property type="protein sequence ID" value="MFD0948966.1"/>
    <property type="molecule type" value="Genomic_DNA"/>
</dbReference>
<reference evidence="8" key="1">
    <citation type="journal article" date="2019" name="Int. J. Syst. Evol. Microbiol.">
        <title>The Global Catalogue of Microorganisms (GCM) 10K type strain sequencing project: providing services to taxonomists for standard genome sequencing and annotation.</title>
        <authorList>
            <consortium name="The Broad Institute Genomics Platform"/>
            <consortium name="The Broad Institute Genome Sequencing Center for Infectious Disease"/>
            <person name="Wu L."/>
            <person name="Ma J."/>
        </authorList>
    </citation>
    <scope>NUCLEOTIDE SEQUENCE [LARGE SCALE GENOMIC DNA]</scope>
    <source>
        <strain evidence="8">CCUG 63419</strain>
    </source>
</reference>
<feature type="transmembrane region" description="Helical" evidence="6">
    <location>
        <begin position="172"/>
        <end position="192"/>
    </location>
</feature>
<dbReference type="InterPro" id="IPR036259">
    <property type="entry name" value="MFS_trans_sf"/>
</dbReference>
<feature type="transmembrane region" description="Helical" evidence="6">
    <location>
        <begin position="107"/>
        <end position="127"/>
    </location>
</feature>
<sequence>MSSLSKRLGLLLALYLAQGVPFGVYSQALPAILRSYDAPLSLISLSGLLAIPWALKVFWSPLVDRYYWPSIGHRRSWILPMNAGLAMVMASLCWFNPENLREASGVYWLFGLLFLVNLFAATQDIATDGLAVRILSSEERGLGNGIQVSAYRVGIIIGGGLLLLVLDTLGWAQAFIGLTIMSLLLLLPAIFYREPAISAEALPVAGESYTSAWVSFFKRPELAGWIWVLVTYKVADSLSSAMVKPMMVDMGMTLSQIGLQVSMISAVTTIAGAMLGGYWLQTIGRRQGLVWFGVFQCVAIACYAIPAMGYGVAGLSATSTAVAVNALEHFAGGMAMAALLSAVMDRARQAHAGVDFTLQVSLLALFGGSFYLPAGLLAETVGYADHFLIAAAVGVFMLYPAWRFTREPDEFVEAK</sequence>
<comment type="subcellular location">
    <subcellularLocation>
        <location evidence="1">Membrane</location>
        <topology evidence="1">Multi-pass membrane protein</topology>
    </subcellularLocation>
</comment>
<dbReference type="RefSeq" id="WP_340676228.1">
    <property type="nucleotide sequence ID" value="NZ_JBHTIT010000001.1"/>
</dbReference>
<gene>
    <name evidence="7" type="ORF">ACFQ0F_00910</name>
</gene>
<evidence type="ECO:0000256" key="4">
    <source>
        <dbReference type="ARBA" id="ARBA00022989"/>
    </source>
</evidence>
<keyword evidence="2" id="KW-0813">Transport</keyword>
<evidence type="ECO:0000256" key="2">
    <source>
        <dbReference type="ARBA" id="ARBA00022448"/>
    </source>
</evidence>
<evidence type="ECO:0000313" key="7">
    <source>
        <dbReference type="EMBL" id="MFD0948966.1"/>
    </source>
</evidence>
<keyword evidence="8" id="KW-1185">Reference proteome</keyword>
<feature type="transmembrane region" description="Helical" evidence="6">
    <location>
        <begin position="383"/>
        <end position="402"/>
    </location>
</feature>
<dbReference type="CDD" id="cd17485">
    <property type="entry name" value="MFS_MFSD3"/>
    <property type="match status" value="1"/>
</dbReference>
<comment type="caution">
    <text evidence="7">The sequence shown here is derived from an EMBL/GenBank/DDBJ whole genome shotgun (WGS) entry which is preliminary data.</text>
</comment>
<accession>A0ABW3HGU3</accession>
<evidence type="ECO:0000256" key="6">
    <source>
        <dbReference type="SAM" id="Phobius"/>
    </source>
</evidence>
<organism evidence="7 8">
    <name type="scientific">Paraperlucidibaca wandonensis</name>
    <dbReference type="NCBI Taxonomy" id="1268273"/>
    <lineage>
        <taxon>Bacteria</taxon>
        <taxon>Pseudomonadati</taxon>
        <taxon>Pseudomonadota</taxon>
        <taxon>Gammaproteobacteria</taxon>
        <taxon>Moraxellales</taxon>
        <taxon>Moraxellaceae</taxon>
        <taxon>Paraperlucidibaca</taxon>
    </lineage>
</organism>
<dbReference type="Proteomes" id="UP001597044">
    <property type="component" value="Unassembled WGS sequence"/>
</dbReference>
<dbReference type="PANTHER" id="PTHR12778">
    <property type="entry name" value="SOLUTE CARRIER FAMILY 33 ACETYL-COA TRANSPORTER -RELATED"/>
    <property type="match status" value="1"/>
</dbReference>
<dbReference type="InterPro" id="IPR004752">
    <property type="entry name" value="AmpG_permease/AT-1"/>
</dbReference>
<evidence type="ECO:0000256" key="3">
    <source>
        <dbReference type="ARBA" id="ARBA00022692"/>
    </source>
</evidence>
<feature type="transmembrane region" description="Helical" evidence="6">
    <location>
        <begin position="222"/>
        <end position="243"/>
    </location>
</feature>
<evidence type="ECO:0000256" key="5">
    <source>
        <dbReference type="ARBA" id="ARBA00023136"/>
    </source>
</evidence>
<keyword evidence="4 6" id="KW-1133">Transmembrane helix</keyword>
<feature type="transmembrane region" description="Helical" evidence="6">
    <location>
        <begin position="356"/>
        <end position="377"/>
    </location>
</feature>
<dbReference type="Gene3D" id="1.20.1250.20">
    <property type="entry name" value="MFS general substrate transporter like domains"/>
    <property type="match status" value="2"/>
</dbReference>
<protein>
    <submittedName>
        <fullName evidence="7">MFS transporter</fullName>
    </submittedName>
</protein>
<evidence type="ECO:0000256" key="1">
    <source>
        <dbReference type="ARBA" id="ARBA00004141"/>
    </source>
</evidence>
<evidence type="ECO:0000313" key="8">
    <source>
        <dbReference type="Proteomes" id="UP001597044"/>
    </source>
</evidence>
<feature type="transmembrane region" description="Helical" evidence="6">
    <location>
        <begin position="289"/>
        <end position="310"/>
    </location>
</feature>
<dbReference type="InterPro" id="IPR011701">
    <property type="entry name" value="MFS"/>
</dbReference>
<keyword evidence="5 6" id="KW-0472">Membrane</keyword>
<feature type="transmembrane region" description="Helical" evidence="6">
    <location>
        <begin position="322"/>
        <end position="344"/>
    </location>
</feature>
<dbReference type="PANTHER" id="PTHR12778:SF10">
    <property type="entry name" value="MAJOR FACILITATOR SUPERFAMILY DOMAIN-CONTAINING PROTEIN 3"/>
    <property type="match status" value="1"/>
</dbReference>
<name>A0ABW3HGU3_9GAMM</name>